<name>A0A3S5Y2K4_RHOH1</name>
<dbReference type="Proteomes" id="UP001154400">
    <property type="component" value="Chromosome"/>
</dbReference>
<dbReference type="InterPro" id="IPR049449">
    <property type="entry name" value="TesB_ACOT8-like_N"/>
</dbReference>
<evidence type="ECO:0000313" key="4">
    <source>
        <dbReference type="Proteomes" id="UP000006892"/>
    </source>
</evidence>
<dbReference type="SUPFAM" id="SSF54637">
    <property type="entry name" value="Thioesterase/thiol ester dehydrase-isomerase"/>
    <property type="match status" value="1"/>
</dbReference>
<sequence length="264" mass="28563">MRRERTIHYFERLSETSFRASDHTGGAWNTEEQHIAPALGLLAHAIETDRDRRRHDRPAIGRLSYDILGTLPIGIVDTAVRTLRAGRTIELVEATLSHDGRPAVVARAWLMQSFETAPFGGTPFPSIAAPDAMPTWDATTVWPGGFIESVDVRRDHVEPGRASFWVRTPIPLVADEPVSAVARTAGVLDIANGMATRVSPAEVAFPNLDLTLHLFAEPDGEWVGFDTSVSFGASGIGLTHSTVSGVRGPIGTSSQILTVRPTAR</sequence>
<dbReference type="InterPro" id="IPR029069">
    <property type="entry name" value="HotDog_dom_sf"/>
</dbReference>
<reference evidence="3" key="1">
    <citation type="journal article" date="2010" name="PLoS Genet.">
        <title>The genome of a pathogenic rhodococcus: cooptive virulence underpinned by key gene acquisitions.</title>
        <authorList>
            <person name="Letek M."/>
            <person name="Gonzalez P."/>
            <person name="Macarthur I."/>
            <person name="Rodriguez H."/>
            <person name="Freeman T.C."/>
            <person name="Valero-Rello A."/>
            <person name="Blanco M."/>
            <person name="Buckley T."/>
            <person name="Cherevach I."/>
            <person name="Fahey R."/>
            <person name="Hapeshi A."/>
            <person name="Holdstock J."/>
            <person name="Leadon D."/>
            <person name="Navas J."/>
            <person name="Ocampo A."/>
            <person name="Quail M.A."/>
            <person name="Sanders M."/>
            <person name="Scortti M.M."/>
            <person name="Prescott J.F."/>
            <person name="Fogarty U."/>
            <person name="Meijer W.G."/>
            <person name="Parkhill J."/>
            <person name="Bentley S.D."/>
            <person name="Vazquez-Boland J.A."/>
        </authorList>
    </citation>
    <scope>NUCLEOTIDE SEQUENCE [LARGE SCALE GENOMIC DNA]</scope>
    <source>
        <strain evidence="3 4">103S</strain>
    </source>
</reference>
<dbReference type="Gene3D" id="2.40.160.210">
    <property type="entry name" value="Acyl-CoA thioesterase, double hotdog domain"/>
    <property type="match status" value="1"/>
</dbReference>
<dbReference type="KEGG" id="req:REQ_06390"/>
<dbReference type="AlphaFoldDB" id="A0A3S5Y2K4"/>
<protein>
    <recommendedName>
        <fullName evidence="5">Thioesterase</fullName>
    </recommendedName>
</protein>
<evidence type="ECO:0000313" key="3">
    <source>
        <dbReference type="EMBL" id="CBH46757.1"/>
    </source>
</evidence>
<gene>
    <name evidence="3" type="ordered locus">REQ_06390</name>
</gene>
<dbReference type="InterPro" id="IPR049450">
    <property type="entry name" value="ACOT8-like_C"/>
</dbReference>
<feature type="domain" description="Acyl-CoA thioesterase-like C-terminal" evidence="2">
    <location>
        <begin position="131"/>
        <end position="259"/>
    </location>
</feature>
<dbReference type="Pfam" id="PF13622">
    <property type="entry name" value="4HBT_3"/>
    <property type="match status" value="1"/>
</dbReference>
<organism evidence="3">
    <name type="scientific">Rhodococcus hoagii (strain 103S)</name>
    <name type="common">Rhodococcus equi</name>
    <dbReference type="NCBI Taxonomy" id="685727"/>
    <lineage>
        <taxon>Bacteria</taxon>
        <taxon>Bacillati</taxon>
        <taxon>Actinomycetota</taxon>
        <taxon>Actinomycetes</taxon>
        <taxon>Mycobacteriales</taxon>
        <taxon>Nocardiaceae</taxon>
        <taxon>Prescottella</taxon>
    </lineage>
</organism>
<dbReference type="InterPro" id="IPR042171">
    <property type="entry name" value="Acyl-CoA_hotdog"/>
</dbReference>
<evidence type="ECO:0000259" key="2">
    <source>
        <dbReference type="Pfam" id="PF20789"/>
    </source>
</evidence>
<dbReference type="EMBL" id="FN563149">
    <property type="protein sequence ID" value="CBH46757.1"/>
    <property type="molecule type" value="Genomic_DNA"/>
</dbReference>
<proteinExistence type="predicted"/>
<evidence type="ECO:0008006" key="5">
    <source>
        <dbReference type="Google" id="ProtNLM"/>
    </source>
</evidence>
<dbReference type="Pfam" id="PF20789">
    <property type="entry name" value="4HBT_3C"/>
    <property type="match status" value="1"/>
</dbReference>
<accession>A0A3S5Y2K4</accession>
<feature type="domain" description="Acyl-CoA thioesterase-like N-terminal HotDog" evidence="1">
    <location>
        <begin position="27"/>
        <end position="111"/>
    </location>
</feature>
<evidence type="ECO:0000259" key="1">
    <source>
        <dbReference type="Pfam" id="PF13622"/>
    </source>
</evidence>